<organism evidence="2 3">
    <name type="scientific">Alienimonas californiensis</name>
    <dbReference type="NCBI Taxonomy" id="2527989"/>
    <lineage>
        <taxon>Bacteria</taxon>
        <taxon>Pseudomonadati</taxon>
        <taxon>Planctomycetota</taxon>
        <taxon>Planctomycetia</taxon>
        <taxon>Planctomycetales</taxon>
        <taxon>Planctomycetaceae</taxon>
        <taxon>Alienimonas</taxon>
    </lineage>
</organism>
<proteinExistence type="predicted"/>
<evidence type="ECO:0000259" key="1">
    <source>
        <dbReference type="Pfam" id="PF05685"/>
    </source>
</evidence>
<dbReference type="PANTHER" id="PTHR35400">
    <property type="entry name" value="SLR1083 PROTEIN"/>
    <property type="match status" value="1"/>
</dbReference>
<dbReference type="PANTHER" id="PTHR35400:SF3">
    <property type="entry name" value="SLL1072 PROTEIN"/>
    <property type="match status" value="1"/>
</dbReference>
<evidence type="ECO:0000313" key="3">
    <source>
        <dbReference type="Proteomes" id="UP000318741"/>
    </source>
</evidence>
<dbReference type="InterPro" id="IPR012296">
    <property type="entry name" value="Nuclease_put_TT1808"/>
</dbReference>
<evidence type="ECO:0000313" key="2">
    <source>
        <dbReference type="EMBL" id="QDT17984.1"/>
    </source>
</evidence>
<keyword evidence="3" id="KW-1185">Reference proteome</keyword>
<dbReference type="CDD" id="cd06260">
    <property type="entry name" value="DUF820-like"/>
    <property type="match status" value="1"/>
</dbReference>
<dbReference type="InterPro" id="IPR008538">
    <property type="entry name" value="Uma2"/>
</dbReference>
<name>A0A517PF49_9PLAN</name>
<dbReference type="AlphaFoldDB" id="A0A517PF49"/>
<dbReference type="InterPro" id="IPR011335">
    <property type="entry name" value="Restrct_endonuc-II-like"/>
</dbReference>
<dbReference type="Gene3D" id="3.90.1570.10">
    <property type="entry name" value="tt1808, chain A"/>
    <property type="match status" value="1"/>
</dbReference>
<dbReference type="Pfam" id="PF05685">
    <property type="entry name" value="Uma2"/>
    <property type="match status" value="1"/>
</dbReference>
<dbReference type="KEGG" id="acaf:CA12_41220"/>
<dbReference type="EMBL" id="CP036265">
    <property type="protein sequence ID" value="QDT17984.1"/>
    <property type="molecule type" value="Genomic_DNA"/>
</dbReference>
<reference evidence="2 3" key="1">
    <citation type="submission" date="2019-02" db="EMBL/GenBank/DDBJ databases">
        <title>Deep-cultivation of Planctomycetes and their phenomic and genomic characterization uncovers novel biology.</title>
        <authorList>
            <person name="Wiegand S."/>
            <person name="Jogler M."/>
            <person name="Boedeker C."/>
            <person name="Pinto D."/>
            <person name="Vollmers J."/>
            <person name="Rivas-Marin E."/>
            <person name="Kohn T."/>
            <person name="Peeters S.H."/>
            <person name="Heuer A."/>
            <person name="Rast P."/>
            <person name="Oberbeckmann S."/>
            <person name="Bunk B."/>
            <person name="Jeske O."/>
            <person name="Meyerdierks A."/>
            <person name="Storesund J.E."/>
            <person name="Kallscheuer N."/>
            <person name="Luecker S."/>
            <person name="Lage O.M."/>
            <person name="Pohl T."/>
            <person name="Merkel B.J."/>
            <person name="Hornburger P."/>
            <person name="Mueller R.-W."/>
            <person name="Bruemmer F."/>
            <person name="Labrenz M."/>
            <person name="Spormann A.M."/>
            <person name="Op den Camp H."/>
            <person name="Overmann J."/>
            <person name="Amann R."/>
            <person name="Jetten M.S.M."/>
            <person name="Mascher T."/>
            <person name="Medema M.H."/>
            <person name="Devos D.P."/>
            <person name="Kaster A.-K."/>
            <person name="Ovreas L."/>
            <person name="Rohde M."/>
            <person name="Galperin M.Y."/>
            <person name="Jogler C."/>
        </authorList>
    </citation>
    <scope>NUCLEOTIDE SEQUENCE [LARGE SCALE GENOMIC DNA]</scope>
    <source>
        <strain evidence="2 3">CA12</strain>
    </source>
</reference>
<sequence>MTAPAVLPSSPASGAAVPPLRHGDRLRWDEYIRRYEAMPEDVRAELLAGEVQIMSPLRHRPHGQPHRIIETWLGMYQARTPGVDGGTASTVRLTDVDGPEPDSILRLLPECGGASTETSDDYLAGTPELFVEIGAATASRDLNEKRERYRLAGVREYLVFAPLREQLHWLVLNEAGEYERLRPRRGGVIRSRTFPGLWLNVPALTALDFAAVLDTLAEGMGTAEHAAFAASNRGKLDAGGDPG</sequence>
<protein>
    <recommendedName>
        <fullName evidence="1">Putative restriction endonuclease domain-containing protein</fullName>
    </recommendedName>
</protein>
<feature type="domain" description="Putative restriction endonuclease" evidence="1">
    <location>
        <begin position="28"/>
        <end position="201"/>
    </location>
</feature>
<dbReference type="OrthoDB" id="269716at2"/>
<dbReference type="RefSeq" id="WP_145360968.1">
    <property type="nucleotide sequence ID" value="NZ_CP036265.1"/>
</dbReference>
<dbReference type="SUPFAM" id="SSF52980">
    <property type="entry name" value="Restriction endonuclease-like"/>
    <property type="match status" value="1"/>
</dbReference>
<accession>A0A517PF49</accession>
<dbReference type="Proteomes" id="UP000318741">
    <property type="component" value="Chromosome"/>
</dbReference>
<gene>
    <name evidence="2" type="ORF">CA12_41220</name>
</gene>